<keyword evidence="1" id="KW-0812">Transmembrane</keyword>
<reference evidence="2" key="2">
    <citation type="submission" date="2021-01" db="EMBL/GenBank/DDBJ databases">
        <authorList>
            <person name="Hahn C.R."/>
            <person name="Youssef N.H."/>
            <person name="Elshahed M."/>
        </authorList>
    </citation>
    <scope>NUCLEOTIDE SEQUENCE</scope>
    <source>
        <strain evidence="2">Zod_Metabat.24</strain>
    </source>
</reference>
<gene>
    <name evidence="2" type="ORF">JW984_00215</name>
</gene>
<feature type="transmembrane region" description="Helical" evidence="1">
    <location>
        <begin position="36"/>
        <end position="58"/>
    </location>
</feature>
<organism evidence="2 3">
    <name type="scientific">Candidatus Zymogenus saltonus</name>
    <dbReference type="NCBI Taxonomy" id="2844893"/>
    <lineage>
        <taxon>Bacteria</taxon>
        <taxon>Deltaproteobacteria</taxon>
        <taxon>Candidatus Zymogenia</taxon>
        <taxon>Candidatus Zymogeniales</taxon>
        <taxon>Candidatus Zymogenaceae</taxon>
        <taxon>Candidatus Zymogenus</taxon>
    </lineage>
</organism>
<accession>A0A9D8KCJ9</accession>
<keyword evidence="1" id="KW-0472">Membrane</keyword>
<dbReference type="Pfam" id="PF05437">
    <property type="entry name" value="AzlD"/>
    <property type="match status" value="1"/>
</dbReference>
<sequence>MSHVSNLLTMVGMGIVTYLTRAFFLVGKKDEGMPKFVVRALKFVPVAVLSAIVAPMVVAPEGRLALTYDSPYLIAGILTFLVAYISKNLIITVFSGIALILIVKFIIG</sequence>
<proteinExistence type="predicted"/>
<dbReference type="EMBL" id="JAFGIX010000001">
    <property type="protein sequence ID" value="MBN1571602.1"/>
    <property type="molecule type" value="Genomic_DNA"/>
</dbReference>
<name>A0A9D8KCJ9_9DELT</name>
<evidence type="ECO:0000313" key="2">
    <source>
        <dbReference type="EMBL" id="MBN1571602.1"/>
    </source>
</evidence>
<dbReference type="AlphaFoldDB" id="A0A9D8KCJ9"/>
<protein>
    <submittedName>
        <fullName evidence="2">AzlD domain-containing protein</fullName>
    </submittedName>
</protein>
<reference evidence="2" key="1">
    <citation type="journal article" date="2021" name="Environ. Microbiol.">
        <title>Genomic characterization of three novel Desulfobacterota classes expand the metabolic and phylogenetic diversity of the phylum.</title>
        <authorList>
            <person name="Murphy C.L."/>
            <person name="Biggerstaff J."/>
            <person name="Eichhorn A."/>
            <person name="Ewing E."/>
            <person name="Shahan R."/>
            <person name="Soriano D."/>
            <person name="Stewart S."/>
            <person name="VanMol K."/>
            <person name="Walker R."/>
            <person name="Walters P."/>
            <person name="Elshahed M.S."/>
            <person name="Youssef N.H."/>
        </authorList>
    </citation>
    <scope>NUCLEOTIDE SEQUENCE</scope>
    <source>
        <strain evidence="2">Zod_Metabat.24</strain>
    </source>
</reference>
<feature type="transmembrane region" description="Helical" evidence="1">
    <location>
        <begin position="6"/>
        <end position="24"/>
    </location>
</feature>
<evidence type="ECO:0000256" key="1">
    <source>
        <dbReference type="SAM" id="Phobius"/>
    </source>
</evidence>
<feature type="transmembrane region" description="Helical" evidence="1">
    <location>
        <begin position="89"/>
        <end position="107"/>
    </location>
</feature>
<keyword evidence="1" id="KW-1133">Transmembrane helix</keyword>
<dbReference type="Proteomes" id="UP000809273">
    <property type="component" value="Unassembled WGS sequence"/>
</dbReference>
<evidence type="ECO:0000313" key="3">
    <source>
        <dbReference type="Proteomes" id="UP000809273"/>
    </source>
</evidence>
<comment type="caution">
    <text evidence="2">The sequence shown here is derived from an EMBL/GenBank/DDBJ whole genome shotgun (WGS) entry which is preliminary data.</text>
</comment>
<dbReference type="InterPro" id="IPR008407">
    <property type="entry name" value="Brnchd-chn_aa_trnsp_AzlD"/>
</dbReference>